<dbReference type="GeneID" id="72687169"/>
<dbReference type="GO" id="GO:0016020">
    <property type="term" value="C:membrane"/>
    <property type="evidence" value="ECO:0007669"/>
    <property type="project" value="InterPro"/>
</dbReference>
<evidence type="ECO:0000313" key="4">
    <source>
        <dbReference type="Proteomes" id="UP000181860"/>
    </source>
</evidence>
<dbReference type="EMBL" id="FMXC01000005">
    <property type="protein sequence ID" value="SDA47168.1"/>
    <property type="molecule type" value="Genomic_DNA"/>
</dbReference>
<reference evidence="3" key="2">
    <citation type="journal article" date="2022" name="Food Funct.">
        <title>Lactobacillus kefiranofaciens ZW18 from Kefir enhances the anti-tumor effect of anti-programmed cell death 1 (PD-1) immunotherapy by modulating the gut microbiota.</title>
        <authorList>
            <person name="Zhao J."/>
            <person name="Wang Y."/>
            <person name="Wang J."/>
            <person name="Lv M."/>
            <person name="Zhou C."/>
            <person name="Jia L."/>
            <person name="Geng W."/>
        </authorList>
    </citation>
    <scope>NUCLEOTIDE SEQUENCE</scope>
    <source>
        <strain evidence="3">ZW18</strain>
    </source>
</reference>
<dbReference type="RefSeq" id="WP_025084128.1">
    <property type="nucleotide sequence ID" value="NZ_CP061341.1"/>
</dbReference>
<protein>
    <submittedName>
        <fullName evidence="3">YggT family protein</fullName>
    </submittedName>
</protein>
<keyword evidence="4" id="KW-1185">Reference proteome</keyword>
<dbReference type="Proteomes" id="UP001242513">
    <property type="component" value="Chromosome"/>
</dbReference>
<evidence type="ECO:0000313" key="5">
    <source>
        <dbReference type="Proteomes" id="UP001242513"/>
    </source>
</evidence>
<gene>
    <name evidence="3" type="ORF">QEJ78_01340</name>
    <name evidence="2" type="ORF">SAMN02983011_00767</name>
</gene>
<proteinExistence type="predicted"/>
<evidence type="ECO:0000256" key="1">
    <source>
        <dbReference type="SAM" id="Phobius"/>
    </source>
</evidence>
<reference evidence="3" key="3">
    <citation type="submission" date="2023-04" db="EMBL/GenBank/DDBJ databases">
        <authorList>
            <person name="Wang Y."/>
        </authorList>
    </citation>
    <scope>NUCLEOTIDE SEQUENCE</scope>
    <source>
        <strain evidence="3">ZW18</strain>
    </source>
</reference>
<keyword evidence="1" id="KW-0472">Membrane</keyword>
<reference evidence="2 4" key="1">
    <citation type="submission" date="2016-10" db="EMBL/GenBank/DDBJ databases">
        <authorList>
            <person name="Varghese N."/>
            <person name="Submissions S."/>
        </authorList>
    </citation>
    <scope>NUCLEOTIDE SEQUENCE [LARGE SCALE GENOMIC DNA]</scope>
    <source>
        <strain evidence="2 4">ATCC 43761</strain>
    </source>
</reference>
<dbReference type="AlphaFoldDB" id="A0AAX3UEN9"/>
<feature type="transmembrane region" description="Helical" evidence="1">
    <location>
        <begin position="74"/>
        <end position="96"/>
    </location>
</feature>
<dbReference type="Pfam" id="PF02325">
    <property type="entry name" value="CCB3_YggT"/>
    <property type="match status" value="1"/>
</dbReference>
<evidence type="ECO:0000313" key="3">
    <source>
        <dbReference type="EMBL" id="WGO86166.1"/>
    </source>
</evidence>
<dbReference type="Proteomes" id="UP000181860">
    <property type="component" value="Unassembled WGS sequence"/>
</dbReference>
<keyword evidence="1" id="KW-1133">Transmembrane helix</keyword>
<dbReference type="InterPro" id="IPR003425">
    <property type="entry name" value="CCB3/YggT"/>
</dbReference>
<keyword evidence="1" id="KW-0812">Transmembrane</keyword>
<name>A0AAX3UEN9_9LACO</name>
<evidence type="ECO:0000313" key="2">
    <source>
        <dbReference type="EMBL" id="SDA47168.1"/>
    </source>
</evidence>
<feature type="transmembrane region" description="Helical" evidence="1">
    <location>
        <begin position="7"/>
        <end position="32"/>
    </location>
</feature>
<organism evidence="3 5">
    <name type="scientific">Lactobacillus kefiranofaciens</name>
    <dbReference type="NCBI Taxonomy" id="267818"/>
    <lineage>
        <taxon>Bacteria</taxon>
        <taxon>Bacillati</taxon>
        <taxon>Bacillota</taxon>
        <taxon>Bacilli</taxon>
        <taxon>Lactobacillales</taxon>
        <taxon>Lactobacillaceae</taxon>
        <taxon>Lactobacillus</taxon>
    </lineage>
</organism>
<sequence length="100" mass="11619">MFNVLHIIYLALTWILWLYSLLIVIDAILSWVPMLSNSVIGQFLDKIVNPYLNLFRKGPFAKLAYSTGIDVSPIIALFILYFIQNYVLIWIFNILLRLIG</sequence>
<dbReference type="EMBL" id="CP123735">
    <property type="protein sequence ID" value="WGO86166.1"/>
    <property type="molecule type" value="Genomic_DNA"/>
</dbReference>
<accession>A0AAX3UEN9</accession>